<comment type="caution">
    <text evidence="1">The sequence shown here is derived from an EMBL/GenBank/DDBJ whole genome shotgun (WGS) entry which is preliminary data.</text>
</comment>
<gene>
    <name evidence="1" type="ORF">EZS27_025149</name>
</gene>
<organism evidence="1">
    <name type="scientific">termite gut metagenome</name>
    <dbReference type="NCBI Taxonomy" id="433724"/>
    <lineage>
        <taxon>unclassified sequences</taxon>
        <taxon>metagenomes</taxon>
        <taxon>organismal metagenomes</taxon>
    </lineage>
</organism>
<protein>
    <recommendedName>
        <fullName evidence="2">Nucleoid-associated protein</fullName>
    </recommendedName>
</protein>
<dbReference type="GO" id="GO:0009295">
    <property type="term" value="C:nucleoid"/>
    <property type="evidence" value="ECO:0007669"/>
    <property type="project" value="InterPro"/>
</dbReference>
<reference evidence="1" key="1">
    <citation type="submission" date="2019-03" db="EMBL/GenBank/DDBJ databases">
        <title>Single cell metagenomics reveals metabolic interactions within the superorganism composed of flagellate Streblomastix strix and complex community of Bacteroidetes bacteria on its surface.</title>
        <authorList>
            <person name="Treitli S.C."/>
            <person name="Kolisko M."/>
            <person name="Husnik F."/>
            <person name="Keeling P."/>
            <person name="Hampl V."/>
        </authorList>
    </citation>
    <scope>NUCLEOTIDE SEQUENCE</scope>
    <source>
        <strain evidence="1">STM</strain>
    </source>
</reference>
<evidence type="ECO:0008006" key="2">
    <source>
        <dbReference type="Google" id="ProtNLM"/>
    </source>
</evidence>
<name>A0A5J4QX82_9ZZZZ</name>
<sequence>MLHSEEVSIKSLVLHKVGNKSQEEGVKLSSAPVQVNEYLQSLLLQYFLSSFKSEEYFNLTHESDLSLNEVYRFVSQIFDSPAAFYEQSVNLARHLYEVSTHPKVKGGEMYVVYLQNCVVDGEEVDAVGLFKSESKETFLKVYPTTDNFEIESEDGININKLDKGCLIFNTEKENGYLVSVVDNLRQSGEAMYWRDNFLNISQRRDNFHQTEQCLDMCKQFVTERLPENFNVNKVDQADMLNKSIQFFKENDAFTLDAFTTQVMQQPEVIQSFKDYKDEYEADRNVTIDQEFDISDPAVKKQAKVYKSVIKLDKNFHIYVHGNRQLIEKGYDDERDMQFYKIFYKTES</sequence>
<evidence type="ECO:0000313" key="1">
    <source>
        <dbReference type="EMBL" id="KAA6325664.1"/>
    </source>
</evidence>
<dbReference type="AlphaFoldDB" id="A0A5J4QX82"/>
<proteinExistence type="predicted"/>
<dbReference type="EMBL" id="SNRY01002319">
    <property type="protein sequence ID" value="KAA6325664.1"/>
    <property type="molecule type" value="Genomic_DNA"/>
</dbReference>
<accession>A0A5J4QX82</accession>